<dbReference type="Pfam" id="PF05742">
    <property type="entry name" value="TANGO2"/>
    <property type="match status" value="1"/>
</dbReference>
<dbReference type="RefSeq" id="WP_345270456.1">
    <property type="nucleotide sequence ID" value="NZ_BAABHB010000013.1"/>
</dbReference>
<accession>A0ABP8KUZ0</accession>
<proteinExistence type="predicted"/>
<reference evidence="2" key="1">
    <citation type="journal article" date="2019" name="Int. J. Syst. Evol. Microbiol.">
        <title>The Global Catalogue of Microorganisms (GCM) 10K type strain sequencing project: providing services to taxonomists for standard genome sequencing and annotation.</title>
        <authorList>
            <consortium name="The Broad Institute Genomics Platform"/>
            <consortium name="The Broad Institute Genome Sequencing Center for Infectious Disease"/>
            <person name="Wu L."/>
            <person name="Ma J."/>
        </authorList>
    </citation>
    <scope>NUCLEOTIDE SEQUENCE [LARGE SCALE GENOMIC DNA]</scope>
    <source>
        <strain evidence="2">JCM 17925</strain>
    </source>
</reference>
<organism evidence="1 2">
    <name type="scientific">Nibrella viscosa</name>
    <dbReference type="NCBI Taxonomy" id="1084524"/>
    <lineage>
        <taxon>Bacteria</taxon>
        <taxon>Pseudomonadati</taxon>
        <taxon>Bacteroidota</taxon>
        <taxon>Cytophagia</taxon>
        <taxon>Cytophagales</taxon>
        <taxon>Spirosomataceae</taxon>
        <taxon>Nibrella</taxon>
    </lineage>
</organism>
<evidence type="ECO:0000313" key="2">
    <source>
        <dbReference type="Proteomes" id="UP001500936"/>
    </source>
</evidence>
<dbReference type="InterPro" id="IPR008551">
    <property type="entry name" value="TANGO2"/>
</dbReference>
<dbReference type="Proteomes" id="UP001500936">
    <property type="component" value="Unassembled WGS sequence"/>
</dbReference>
<evidence type="ECO:0000313" key="1">
    <source>
        <dbReference type="EMBL" id="GAA4415755.1"/>
    </source>
</evidence>
<sequence>MCTVTYLPLSDNGFMLTSSRDEQVSRPSAASPRTERIGGREVCFPQDPQGRGTWIAASGRSTLCLLNGAFRAHVPQPPYRHSRGLVVLDFFQYTSLYEFLEDYAFTGIEPFTLLVVEAGLLVELRWDGARLHYTEPDPAQAHIWSSATLYSADVVARREAWFRAWLQTRTTYSLGAIRNFHKTAGAGDPENGLFMNRDNRIRTVSLTSVLNLSYGTELFYEDFSAPSFTHQLIANYYHERIHDN</sequence>
<comment type="caution">
    <text evidence="1">The sequence shown here is derived from an EMBL/GenBank/DDBJ whole genome shotgun (WGS) entry which is preliminary data.</text>
</comment>
<gene>
    <name evidence="1" type="ORF">GCM10023187_46530</name>
</gene>
<dbReference type="EMBL" id="BAABHB010000013">
    <property type="protein sequence ID" value="GAA4415755.1"/>
    <property type="molecule type" value="Genomic_DNA"/>
</dbReference>
<name>A0ABP8KUZ0_9BACT</name>
<protein>
    <submittedName>
        <fullName evidence="1">NRDE family protein</fullName>
    </submittedName>
</protein>
<keyword evidence="2" id="KW-1185">Reference proteome</keyword>